<keyword evidence="3" id="KW-1185">Reference proteome</keyword>
<dbReference type="PANTHER" id="PTHR16065:SF2">
    <property type="entry name" value="COILED-COIL DOMAIN CONTAINING 198"/>
    <property type="match status" value="1"/>
</dbReference>
<name>A0A7M7PTA0_STRPU</name>
<feature type="compositionally biased region" description="Polar residues" evidence="1">
    <location>
        <begin position="269"/>
        <end position="283"/>
    </location>
</feature>
<reference evidence="3" key="1">
    <citation type="submission" date="2015-02" db="EMBL/GenBank/DDBJ databases">
        <title>Genome sequencing for Strongylocentrotus purpuratus.</title>
        <authorList>
            <person name="Murali S."/>
            <person name="Liu Y."/>
            <person name="Vee V."/>
            <person name="English A."/>
            <person name="Wang M."/>
            <person name="Skinner E."/>
            <person name="Han Y."/>
            <person name="Muzny D.M."/>
            <person name="Worley K.C."/>
            <person name="Gibbs R.A."/>
        </authorList>
    </citation>
    <scope>NUCLEOTIDE SEQUENCE</scope>
</reference>
<dbReference type="InParanoid" id="A0A7M7PTA0"/>
<dbReference type="RefSeq" id="XP_030855208.1">
    <property type="nucleotide sequence ID" value="XM_030999348.1"/>
</dbReference>
<feature type="compositionally biased region" description="Acidic residues" evidence="1">
    <location>
        <begin position="249"/>
        <end position="259"/>
    </location>
</feature>
<dbReference type="OMA" id="IVKQHPP"/>
<accession>A0A7M7PTA0</accession>
<evidence type="ECO:0000313" key="2">
    <source>
        <dbReference type="EnsemblMetazoa" id="XP_030855208"/>
    </source>
</evidence>
<organism evidence="2 3">
    <name type="scientific">Strongylocentrotus purpuratus</name>
    <name type="common">Purple sea urchin</name>
    <dbReference type="NCBI Taxonomy" id="7668"/>
    <lineage>
        <taxon>Eukaryota</taxon>
        <taxon>Metazoa</taxon>
        <taxon>Echinodermata</taxon>
        <taxon>Eleutherozoa</taxon>
        <taxon>Echinozoa</taxon>
        <taxon>Echinoidea</taxon>
        <taxon>Euechinoidea</taxon>
        <taxon>Echinacea</taxon>
        <taxon>Camarodonta</taxon>
        <taxon>Echinidea</taxon>
        <taxon>Strongylocentrotidae</taxon>
        <taxon>Strongylocentrotus</taxon>
    </lineage>
</organism>
<feature type="compositionally biased region" description="Basic and acidic residues" evidence="1">
    <location>
        <begin position="238"/>
        <end position="248"/>
    </location>
</feature>
<dbReference type="Proteomes" id="UP000007110">
    <property type="component" value="Unassembled WGS sequence"/>
</dbReference>
<dbReference type="GeneID" id="755333"/>
<dbReference type="RefSeq" id="XP_001189437.1">
    <property type="nucleotide sequence ID" value="XM_001189437.4"/>
</dbReference>
<dbReference type="EnsemblMetazoa" id="XM_030999348">
    <property type="protein sequence ID" value="XP_030855208"/>
    <property type="gene ID" value="LOC755333"/>
</dbReference>
<dbReference type="AlphaFoldDB" id="A0A7M7PTA0"/>
<evidence type="ECO:0000313" key="3">
    <source>
        <dbReference type="Proteomes" id="UP000007110"/>
    </source>
</evidence>
<dbReference type="PANTHER" id="PTHR16065">
    <property type="entry name" value="COILED-COIL DOMAIN CONTAINING 198"/>
    <property type="match status" value="1"/>
</dbReference>
<feature type="compositionally biased region" description="Polar residues" evidence="1">
    <location>
        <begin position="1"/>
        <end position="36"/>
    </location>
</feature>
<dbReference type="OrthoDB" id="10046941at2759"/>
<dbReference type="KEGG" id="spu:755333"/>
<feature type="compositionally biased region" description="Low complexity" evidence="1">
    <location>
        <begin position="74"/>
        <end position="91"/>
    </location>
</feature>
<evidence type="ECO:0000256" key="1">
    <source>
        <dbReference type="SAM" id="MobiDB-lite"/>
    </source>
</evidence>
<feature type="compositionally biased region" description="Basic and acidic residues" evidence="1">
    <location>
        <begin position="39"/>
        <end position="69"/>
    </location>
</feature>
<feature type="region of interest" description="Disordered" evidence="1">
    <location>
        <begin position="1"/>
        <end position="330"/>
    </location>
</feature>
<feature type="compositionally biased region" description="Basic and acidic residues" evidence="1">
    <location>
        <begin position="141"/>
        <end position="161"/>
    </location>
</feature>
<feature type="compositionally biased region" description="Basic and acidic residues" evidence="1">
    <location>
        <begin position="185"/>
        <end position="200"/>
    </location>
</feature>
<reference evidence="2" key="2">
    <citation type="submission" date="2021-01" db="UniProtKB">
        <authorList>
            <consortium name="EnsemblMetazoa"/>
        </authorList>
    </citation>
    <scope>IDENTIFICATION</scope>
</reference>
<protein>
    <submittedName>
        <fullName evidence="2">Uncharacterized protein</fullName>
    </submittedName>
</protein>
<sequence>MGCGNSTPTNSKNNSLATLDSNSRPGSKTAPINKSLESVLRDNAEHRANSRTSGRDSGIDSAKTSDGRRRQAANQESTSQSNNNETKSSSEPRVSPTKALAFEVMVDHDKDQGESIIARHPPRRLQKLEMKREPTLTADMIEEKLMESEERRRQVLEERGQSSKRSSRRRKELILARQFGNIQDSAEHREKLEEKIDSASKNRSKAQADVVAKQKKRELRAKQAKERARRMREEENEENHFDVEKDETFNAEDDVDSWLDGDNNAGLGSASTTSERIYNGRSSPTKKVHSNGPRVDKSLDYASDSDDNQGWTGNAYGAGQAAGKDDFFDT</sequence>
<dbReference type="EnsemblMetazoa" id="XM_001189437">
    <property type="protein sequence ID" value="XP_001189437"/>
    <property type="gene ID" value="LOC755333"/>
</dbReference>
<proteinExistence type="predicted"/>
<dbReference type="InterPro" id="IPR029235">
    <property type="entry name" value="FAME"/>
</dbReference>